<dbReference type="EMBL" id="NEVQ01000003">
    <property type="protein sequence ID" value="OZI64806.1"/>
    <property type="molecule type" value="Genomic_DNA"/>
</dbReference>
<feature type="transmembrane region" description="Helical" evidence="6">
    <location>
        <begin position="48"/>
        <end position="67"/>
    </location>
</feature>
<feature type="transmembrane region" description="Helical" evidence="6">
    <location>
        <begin position="162"/>
        <end position="181"/>
    </location>
</feature>
<dbReference type="RefSeq" id="WP_094819779.1">
    <property type="nucleotide sequence ID" value="NZ_NEVO01000002.1"/>
</dbReference>
<evidence type="ECO:0000256" key="6">
    <source>
        <dbReference type="SAM" id="Phobius"/>
    </source>
</evidence>
<evidence type="ECO:0000256" key="3">
    <source>
        <dbReference type="ARBA" id="ARBA00022692"/>
    </source>
</evidence>
<comment type="subcellular location">
    <subcellularLocation>
        <location evidence="1">Cell membrane</location>
        <topology evidence="1">Multi-pass membrane protein</topology>
    </subcellularLocation>
</comment>
<proteinExistence type="predicted"/>
<dbReference type="InterPro" id="IPR020846">
    <property type="entry name" value="MFS_dom"/>
</dbReference>
<dbReference type="Pfam" id="PF07690">
    <property type="entry name" value="MFS_1"/>
    <property type="match status" value="1"/>
</dbReference>
<keyword evidence="2" id="KW-1003">Cell membrane</keyword>
<dbReference type="OrthoDB" id="9814303at2"/>
<feature type="transmembrane region" description="Helical" evidence="6">
    <location>
        <begin position="74"/>
        <end position="93"/>
    </location>
</feature>
<evidence type="ECO:0000256" key="2">
    <source>
        <dbReference type="ARBA" id="ARBA00022475"/>
    </source>
</evidence>
<organism evidence="8 9">
    <name type="scientific">Bordetella genomosp. 4</name>
    <dbReference type="NCBI Taxonomy" id="463044"/>
    <lineage>
        <taxon>Bacteria</taxon>
        <taxon>Pseudomonadati</taxon>
        <taxon>Pseudomonadota</taxon>
        <taxon>Betaproteobacteria</taxon>
        <taxon>Burkholderiales</taxon>
        <taxon>Alcaligenaceae</taxon>
        <taxon>Bordetella</taxon>
    </lineage>
</organism>
<evidence type="ECO:0000313" key="8">
    <source>
        <dbReference type="EMBL" id="OZI64806.1"/>
    </source>
</evidence>
<evidence type="ECO:0000256" key="4">
    <source>
        <dbReference type="ARBA" id="ARBA00022989"/>
    </source>
</evidence>
<comment type="caution">
    <text evidence="8">The sequence shown here is derived from an EMBL/GenBank/DDBJ whole genome shotgun (WGS) entry which is preliminary data.</text>
</comment>
<dbReference type="Proteomes" id="UP000216885">
    <property type="component" value="Unassembled WGS sequence"/>
</dbReference>
<feature type="transmembrane region" description="Helical" evidence="6">
    <location>
        <begin position="376"/>
        <end position="397"/>
    </location>
</feature>
<dbReference type="AlphaFoldDB" id="A0A261USD1"/>
<dbReference type="InterPro" id="IPR011701">
    <property type="entry name" value="MFS"/>
</dbReference>
<dbReference type="SUPFAM" id="SSF103473">
    <property type="entry name" value="MFS general substrate transporter"/>
    <property type="match status" value="1"/>
</dbReference>
<dbReference type="PANTHER" id="PTHR43124:SF3">
    <property type="entry name" value="CHLORAMPHENICOL EFFLUX PUMP RV0191"/>
    <property type="match status" value="1"/>
</dbReference>
<feature type="transmembrane region" description="Helical" evidence="6">
    <location>
        <begin position="289"/>
        <end position="305"/>
    </location>
</feature>
<evidence type="ECO:0000313" key="9">
    <source>
        <dbReference type="Proteomes" id="UP000216885"/>
    </source>
</evidence>
<reference evidence="8 9" key="1">
    <citation type="submission" date="2017-05" db="EMBL/GenBank/DDBJ databases">
        <title>Complete and WGS of Bordetella genogroups.</title>
        <authorList>
            <person name="Spilker T."/>
            <person name="LiPuma J."/>
        </authorList>
    </citation>
    <scope>NUCLEOTIDE SEQUENCE [LARGE SCALE GENOMIC DNA]</scope>
    <source>
        <strain evidence="8 9">AU9919</strain>
    </source>
</reference>
<dbReference type="GO" id="GO:0022857">
    <property type="term" value="F:transmembrane transporter activity"/>
    <property type="evidence" value="ECO:0007669"/>
    <property type="project" value="InterPro"/>
</dbReference>
<keyword evidence="9" id="KW-1185">Reference proteome</keyword>
<evidence type="ECO:0000256" key="5">
    <source>
        <dbReference type="ARBA" id="ARBA00023136"/>
    </source>
</evidence>
<sequence length="411" mass="42503">MSSPHSQNRAILLLALAAFVSASAFRICDPMLPRLAAEFGTSTGQAGATVTAFAVAYGLLQMFFGPVGDRYGKFRVVAIATFACAIGSMGAVMAPNLDVLIVCRALSGAAGGGIVPLSMAWIGDNVPYEERQATLARFLTGTILGMAMGQLAGGLITDTMGWRWAFAFLVVGYVVVGSLLLREVGQQAAQRRSAAAAGATTATQSAPRHGFVAQVRTVFGVPWARVVLVTVFLEGLLVFGSLAFAPAYLHDRFGLSLSAAGAVVAVYALGGLLYTLVAGRVLRWLGERGLAAAGGVVLCVAFLAYWLGPAWGWAVAASVLAGFGYYLLHATLQTNATQMVPSARGTAVAWFASCLFMGQAVGVALAGVFVDVAGAAVLFGTSAVLLPLLGASFAWALKRRAQAKTGEPVVQ</sequence>
<feature type="transmembrane region" description="Helical" evidence="6">
    <location>
        <begin position="99"/>
        <end position="123"/>
    </location>
</feature>
<evidence type="ECO:0000259" key="7">
    <source>
        <dbReference type="PROSITE" id="PS50850"/>
    </source>
</evidence>
<dbReference type="GO" id="GO:0005886">
    <property type="term" value="C:plasma membrane"/>
    <property type="evidence" value="ECO:0007669"/>
    <property type="project" value="UniProtKB-SubCell"/>
</dbReference>
<feature type="transmembrane region" description="Helical" evidence="6">
    <location>
        <begin position="255"/>
        <end position="277"/>
    </location>
</feature>
<dbReference type="PANTHER" id="PTHR43124">
    <property type="entry name" value="PURINE EFFLUX PUMP PBUE"/>
    <property type="match status" value="1"/>
</dbReference>
<feature type="transmembrane region" description="Helical" evidence="6">
    <location>
        <begin position="135"/>
        <end position="156"/>
    </location>
</feature>
<dbReference type="InterPro" id="IPR050189">
    <property type="entry name" value="MFS_Efflux_Transporters"/>
</dbReference>
<keyword evidence="4 6" id="KW-1133">Transmembrane helix</keyword>
<feature type="transmembrane region" description="Helical" evidence="6">
    <location>
        <begin position="311"/>
        <end position="328"/>
    </location>
</feature>
<dbReference type="InterPro" id="IPR036259">
    <property type="entry name" value="MFS_trans_sf"/>
</dbReference>
<dbReference type="PROSITE" id="PS50850">
    <property type="entry name" value="MFS"/>
    <property type="match status" value="1"/>
</dbReference>
<accession>A0A261USD1</accession>
<protein>
    <submittedName>
        <fullName evidence="8">MFS transporter</fullName>
    </submittedName>
</protein>
<feature type="domain" description="Major facilitator superfamily (MFS) profile" evidence="7">
    <location>
        <begin position="10"/>
        <end position="399"/>
    </location>
</feature>
<dbReference type="CDD" id="cd17324">
    <property type="entry name" value="MFS_NepI_like"/>
    <property type="match status" value="1"/>
</dbReference>
<keyword evidence="3 6" id="KW-0812">Transmembrane</keyword>
<dbReference type="Gene3D" id="1.20.1250.20">
    <property type="entry name" value="MFS general substrate transporter like domains"/>
    <property type="match status" value="1"/>
</dbReference>
<name>A0A261USD1_9BORD</name>
<feature type="transmembrane region" description="Helical" evidence="6">
    <location>
        <begin position="348"/>
        <end position="370"/>
    </location>
</feature>
<evidence type="ECO:0000256" key="1">
    <source>
        <dbReference type="ARBA" id="ARBA00004651"/>
    </source>
</evidence>
<feature type="transmembrane region" description="Helical" evidence="6">
    <location>
        <begin position="226"/>
        <end position="249"/>
    </location>
</feature>
<gene>
    <name evidence="8" type="ORF">CAL20_03950</name>
</gene>
<keyword evidence="5 6" id="KW-0472">Membrane</keyword>